<proteinExistence type="inferred from homology"/>
<dbReference type="EMBL" id="CP122959">
    <property type="protein sequence ID" value="WGI19904.1"/>
    <property type="molecule type" value="Genomic_DNA"/>
</dbReference>
<evidence type="ECO:0000313" key="6">
    <source>
        <dbReference type="EMBL" id="PKX76892.1"/>
    </source>
</evidence>
<evidence type="ECO:0000313" key="9">
    <source>
        <dbReference type="Proteomes" id="UP000234349"/>
    </source>
</evidence>
<dbReference type="EMBL" id="OKRC01000001">
    <property type="protein sequence ID" value="SPE18429.1"/>
    <property type="molecule type" value="Genomic_DNA"/>
</dbReference>
<dbReference type="GeneID" id="57133593"/>
<organism evidence="7 10">
    <name type="scientific">Latilactobacillus sakei</name>
    <name type="common">Lactobacillus sakei</name>
    <dbReference type="NCBI Taxonomy" id="1599"/>
    <lineage>
        <taxon>Bacteria</taxon>
        <taxon>Bacillati</taxon>
        <taxon>Bacillota</taxon>
        <taxon>Bacilli</taxon>
        <taxon>Lactobacillales</taxon>
        <taxon>Lactobacillaceae</taxon>
        <taxon>Latilactobacillus</taxon>
    </lineage>
</organism>
<dbReference type="GO" id="GO:0016829">
    <property type="term" value="F:lyase activity"/>
    <property type="evidence" value="ECO:0007669"/>
    <property type="project" value="UniProtKB-KW"/>
</dbReference>
<dbReference type="AlphaFoldDB" id="A0A094XYG6"/>
<reference evidence="6 9" key="1">
    <citation type="submission" date="2016-09" db="EMBL/GenBank/DDBJ databases">
        <authorList>
            <person name="Inglin R.C."/>
        </authorList>
    </citation>
    <scope>NUCLEOTIDE SEQUENCE [LARGE SCALE GENOMIC DNA]</scope>
    <source>
        <strain evidence="6 9">RI-517</strain>
    </source>
</reference>
<feature type="domain" description="YbaK/aminoacyl-tRNA synthetase-associated" evidence="5">
    <location>
        <begin position="38"/>
        <end position="156"/>
    </location>
</feature>
<evidence type="ECO:0000259" key="5">
    <source>
        <dbReference type="Pfam" id="PF04073"/>
    </source>
</evidence>
<comment type="similarity">
    <text evidence="1 4">Belongs to the prolyl-tRNA editing family. YbaK/EbsC subfamily.</text>
</comment>
<accession>A0A094XYG6</accession>
<dbReference type="NCBIfam" id="TIGR00011">
    <property type="entry name" value="YbaK_EbsC"/>
    <property type="match status" value="1"/>
</dbReference>
<dbReference type="EC" id="4.2.-.-" evidence="4"/>
<reference evidence="7 10" key="2">
    <citation type="submission" date="2018-02" db="EMBL/GenBank/DDBJ databases">
        <authorList>
            <person name="Rodrigo-Torres L."/>
            <person name="Arahal R. D."/>
            <person name="Lucena T."/>
        </authorList>
    </citation>
    <scope>NUCLEOTIDE SEQUENCE [LARGE SCALE GENOMIC DNA]</scope>
    <source>
        <strain evidence="7 10">CECT 9267</strain>
    </source>
</reference>
<evidence type="ECO:0000256" key="2">
    <source>
        <dbReference type="ARBA" id="ARBA00022917"/>
    </source>
</evidence>
<dbReference type="Proteomes" id="UP001179858">
    <property type="component" value="Chromosome"/>
</dbReference>
<dbReference type="Gene3D" id="3.90.960.10">
    <property type="entry name" value="YbaK/aminoacyl-tRNA synthetase-associated domain"/>
    <property type="match status" value="1"/>
</dbReference>
<dbReference type="InterPro" id="IPR004369">
    <property type="entry name" value="Prolyl-tRNA_editing_YbaK/EbsC"/>
</dbReference>
<dbReference type="PANTHER" id="PTHR30411">
    <property type="entry name" value="CYTOPLASMIC PROTEIN"/>
    <property type="match status" value="1"/>
</dbReference>
<evidence type="ECO:0000256" key="3">
    <source>
        <dbReference type="ARBA" id="ARBA00023239"/>
    </source>
</evidence>
<keyword evidence="2 4" id="KW-0648">Protein biosynthesis</keyword>
<gene>
    <name evidence="7" type="primary">ybaK</name>
    <name evidence="6" type="ORF">CUR37_08055</name>
    <name evidence="7" type="ORF">LAS9267_00075</name>
    <name evidence="8" type="ORF">QBD03_04130</name>
</gene>
<dbReference type="InterPro" id="IPR036754">
    <property type="entry name" value="YbaK/aa-tRNA-synt-asso_dom_sf"/>
</dbReference>
<dbReference type="Pfam" id="PF04073">
    <property type="entry name" value="tRNA_edit"/>
    <property type="match status" value="1"/>
</dbReference>
<evidence type="ECO:0000313" key="8">
    <source>
        <dbReference type="EMBL" id="WGI19904.1"/>
    </source>
</evidence>
<dbReference type="PANTHER" id="PTHR30411:SF0">
    <property type="entry name" value="CYS-TRNA(PRO)_CYS-TRNA(CYS) DEACYLASE YBAK"/>
    <property type="match status" value="1"/>
</dbReference>
<dbReference type="OMA" id="SGYMVGG"/>
<reference evidence="8" key="3">
    <citation type="submission" date="2023-04" db="EMBL/GenBank/DDBJ databases">
        <title>Novel strain of Lactilactobacillus sakei and use thereof.</title>
        <authorList>
            <person name="Kim S.Y."/>
        </authorList>
    </citation>
    <scope>NUCLEOTIDE SEQUENCE</scope>
    <source>
        <strain evidence="8">HUP1</strain>
    </source>
</reference>
<evidence type="ECO:0000256" key="1">
    <source>
        <dbReference type="ARBA" id="ARBA00009798"/>
    </source>
</evidence>
<dbReference type="RefSeq" id="WP_011374436.1">
    <property type="nucleotide sequence ID" value="NZ_BJLN01000007.1"/>
</dbReference>
<protein>
    <recommendedName>
        <fullName evidence="4">Cys-tRNA(Pro)/Cys-tRNA(Cys) deacylase</fullName>
        <ecNumber evidence="4">4.2.-.-</ecNumber>
    </recommendedName>
</protein>
<dbReference type="PIRSF" id="PIRSF006181">
    <property type="entry name" value="EbsC_YbaK"/>
    <property type="match status" value="1"/>
</dbReference>
<name>A0A094XYG6_LATSK</name>
<dbReference type="GO" id="GO:0006412">
    <property type="term" value="P:translation"/>
    <property type="evidence" value="ECO:0007669"/>
    <property type="project" value="UniProtKB-KW"/>
</dbReference>
<dbReference type="EMBL" id="MKGH01000040">
    <property type="protein sequence ID" value="PKX76892.1"/>
    <property type="molecule type" value="Genomic_DNA"/>
</dbReference>
<evidence type="ECO:0000313" key="7">
    <source>
        <dbReference type="EMBL" id="SPE18429.1"/>
    </source>
</evidence>
<evidence type="ECO:0000256" key="4">
    <source>
        <dbReference type="PIRNR" id="PIRNR006181"/>
    </source>
</evidence>
<dbReference type="GO" id="GO:0002161">
    <property type="term" value="F:aminoacyl-tRNA deacylase activity"/>
    <property type="evidence" value="ECO:0007669"/>
    <property type="project" value="InterPro"/>
</dbReference>
<keyword evidence="3 4" id="KW-0456">Lyase</keyword>
<evidence type="ECO:0000313" key="10">
    <source>
        <dbReference type="Proteomes" id="UP000239650"/>
    </source>
</evidence>
<sequence length="168" mass="18724">MGKKKKQGQLAKTLVEKILDKQKVAYTQFEFPTHEEHHVAQMQVDHLDIDEHLIYKTLVLSGKQTGPIVGVVPIDCHLDEKKLSKISGNKKIAMVPLKDLVATTGYEHGANTPVGIWEKAHFPIYIDQQAEKEPLIFVSSGKIGRSIQINPQDLSRVVSGTFADISED</sequence>
<dbReference type="Proteomes" id="UP000234349">
    <property type="component" value="Unassembled WGS sequence"/>
</dbReference>
<dbReference type="CDD" id="cd00002">
    <property type="entry name" value="YbaK_deacylase"/>
    <property type="match status" value="1"/>
</dbReference>
<dbReference type="Proteomes" id="UP000239650">
    <property type="component" value="Unassembled WGS sequence"/>
</dbReference>
<dbReference type="SUPFAM" id="SSF55826">
    <property type="entry name" value="YbaK/ProRS associated domain"/>
    <property type="match status" value="1"/>
</dbReference>
<dbReference type="InterPro" id="IPR007214">
    <property type="entry name" value="YbaK/aa-tRNA-synth-assoc-dom"/>
</dbReference>